<name>A0A4Y7PZ10_9AGAM</name>
<dbReference type="VEuPathDB" id="FungiDB:BD410DRAFT_791738"/>
<dbReference type="EMBL" id="ML170193">
    <property type="protein sequence ID" value="TDL19849.1"/>
    <property type="molecule type" value="Genomic_DNA"/>
</dbReference>
<protein>
    <submittedName>
        <fullName evidence="1">Uncharacterized protein</fullName>
    </submittedName>
</protein>
<sequence>MADIMPGKPQSGAVRSIVLPSSPRLEKVHLHGLGVHIDFNGHIHAIKTLVVSQSPGPGVTLADLFLCLTHCPVLTEL</sequence>
<reference evidence="1 2" key="1">
    <citation type="submission" date="2018-06" db="EMBL/GenBank/DDBJ databases">
        <title>A transcriptomic atlas of mushroom development highlights an independent origin of complex multicellularity.</title>
        <authorList>
            <consortium name="DOE Joint Genome Institute"/>
            <person name="Krizsan K."/>
            <person name="Almasi E."/>
            <person name="Merenyi Z."/>
            <person name="Sahu N."/>
            <person name="Viragh M."/>
            <person name="Koszo T."/>
            <person name="Mondo S."/>
            <person name="Kiss B."/>
            <person name="Balint B."/>
            <person name="Kues U."/>
            <person name="Barry K."/>
            <person name="Hegedus J.C."/>
            <person name="Henrissat B."/>
            <person name="Johnson J."/>
            <person name="Lipzen A."/>
            <person name="Ohm R."/>
            <person name="Nagy I."/>
            <person name="Pangilinan J."/>
            <person name="Yan J."/>
            <person name="Xiong Y."/>
            <person name="Grigoriev I.V."/>
            <person name="Hibbett D.S."/>
            <person name="Nagy L.G."/>
        </authorList>
    </citation>
    <scope>NUCLEOTIDE SEQUENCE [LARGE SCALE GENOMIC DNA]</scope>
    <source>
        <strain evidence="1 2">SZMC22713</strain>
    </source>
</reference>
<proteinExistence type="predicted"/>
<evidence type="ECO:0000313" key="2">
    <source>
        <dbReference type="Proteomes" id="UP000294933"/>
    </source>
</evidence>
<dbReference type="AlphaFoldDB" id="A0A4Y7PZ10"/>
<evidence type="ECO:0000313" key="1">
    <source>
        <dbReference type="EMBL" id="TDL19849.1"/>
    </source>
</evidence>
<accession>A0A4Y7PZ10</accession>
<dbReference type="Proteomes" id="UP000294933">
    <property type="component" value="Unassembled WGS sequence"/>
</dbReference>
<keyword evidence="2" id="KW-1185">Reference proteome</keyword>
<gene>
    <name evidence="1" type="ORF">BD410DRAFT_791738</name>
</gene>
<feature type="non-terminal residue" evidence="1">
    <location>
        <position position="77"/>
    </location>
</feature>
<organism evidence="1 2">
    <name type="scientific">Rickenella mellea</name>
    <dbReference type="NCBI Taxonomy" id="50990"/>
    <lineage>
        <taxon>Eukaryota</taxon>
        <taxon>Fungi</taxon>
        <taxon>Dikarya</taxon>
        <taxon>Basidiomycota</taxon>
        <taxon>Agaricomycotina</taxon>
        <taxon>Agaricomycetes</taxon>
        <taxon>Hymenochaetales</taxon>
        <taxon>Rickenellaceae</taxon>
        <taxon>Rickenella</taxon>
    </lineage>
</organism>